<feature type="domain" description="Histone deacetylase" evidence="2">
    <location>
        <begin position="176"/>
        <end position="241"/>
    </location>
</feature>
<organism evidence="3 4">
    <name type="scientific">Pelotomaculum schinkii</name>
    <dbReference type="NCBI Taxonomy" id="78350"/>
    <lineage>
        <taxon>Bacteria</taxon>
        <taxon>Bacillati</taxon>
        <taxon>Bacillota</taxon>
        <taxon>Clostridia</taxon>
        <taxon>Eubacteriales</taxon>
        <taxon>Desulfotomaculaceae</taxon>
        <taxon>Pelotomaculum</taxon>
    </lineage>
</organism>
<proteinExistence type="inferred from homology"/>
<evidence type="ECO:0000256" key="1">
    <source>
        <dbReference type="ARBA" id="ARBA00005947"/>
    </source>
</evidence>
<dbReference type="GO" id="GO:0004407">
    <property type="term" value="F:histone deacetylase activity"/>
    <property type="evidence" value="ECO:0007669"/>
    <property type="project" value="TreeGrafter"/>
</dbReference>
<dbReference type="EMBL" id="QFGA01000002">
    <property type="protein sequence ID" value="TEB05250.1"/>
    <property type="molecule type" value="Genomic_DNA"/>
</dbReference>
<dbReference type="PANTHER" id="PTHR10625">
    <property type="entry name" value="HISTONE DEACETYLASE HDAC1-RELATED"/>
    <property type="match status" value="1"/>
</dbReference>
<evidence type="ECO:0000313" key="4">
    <source>
        <dbReference type="Proteomes" id="UP000298324"/>
    </source>
</evidence>
<dbReference type="Gene3D" id="3.40.800.20">
    <property type="entry name" value="Histone deacetylase domain"/>
    <property type="match status" value="2"/>
</dbReference>
<feature type="domain" description="Histone deacetylase" evidence="2">
    <location>
        <begin position="22"/>
        <end position="161"/>
    </location>
</feature>
<keyword evidence="3" id="KW-0378">Hydrolase</keyword>
<dbReference type="PRINTS" id="PR01270">
    <property type="entry name" value="HDASUPER"/>
</dbReference>
<evidence type="ECO:0000313" key="3">
    <source>
        <dbReference type="EMBL" id="TEB05250.1"/>
    </source>
</evidence>
<keyword evidence="4" id="KW-1185">Reference proteome</keyword>
<dbReference type="AlphaFoldDB" id="A0A4Y7R9D0"/>
<accession>A0A4Y7R9D0</accession>
<dbReference type="GO" id="GO:0040029">
    <property type="term" value="P:epigenetic regulation of gene expression"/>
    <property type="evidence" value="ECO:0007669"/>
    <property type="project" value="TreeGrafter"/>
</dbReference>
<protein>
    <submittedName>
        <fullName evidence="3">Acetylpolyamine aminohydrolase</fullName>
    </submittedName>
</protein>
<reference evidence="3 4" key="1">
    <citation type="journal article" date="2018" name="Environ. Microbiol.">
        <title>Novel energy conservation strategies and behaviour of Pelotomaculum schinkii driving syntrophic propionate catabolism.</title>
        <authorList>
            <person name="Hidalgo-Ahumada C.A.P."/>
            <person name="Nobu M.K."/>
            <person name="Narihiro T."/>
            <person name="Tamaki H."/>
            <person name="Liu W.T."/>
            <person name="Kamagata Y."/>
            <person name="Stams A.J.M."/>
            <person name="Imachi H."/>
            <person name="Sousa D.Z."/>
        </authorList>
    </citation>
    <scope>NUCLEOTIDE SEQUENCE [LARGE SCALE GENOMIC DNA]</scope>
    <source>
        <strain evidence="3 4">HH</strain>
    </source>
</reference>
<dbReference type="SUPFAM" id="SSF52768">
    <property type="entry name" value="Arginase/deacetylase"/>
    <property type="match status" value="1"/>
</dbReference>
<evidence type="ECO:0000259" key="2">
    <source>
        <dbReference type="Pfam" id="PF00850"/>
    </source>
</evidence>
<dbReference type="Proteomes" id="UP000298324">
    <property type="component" value="Unassembled WGS sequence"/>
</dbReference>
<dbReference type="RefSeq" id="WP_190240358.1">
    <property type="nucleotide sequence ID" value="NZ_QFGA01000002.1"/>
</dbReference>
<comment type="caution">
    <text evidence="3">The sequence shown here is derived from an EMBL/GenBank/DDBJ whole genome shotgun (WGS) entry which is preliminary data.</text>
</comment>
<dbReference type="PANTHER" id="PTHR10625:SF10">
    <property type="entry name" value="HISTONE DEACETYLASE HDAC1"/>
    <property type="match status" value="1"/>
</dbReference>
<dbReference type="Pfam" id="PF00850">
    <property type="entry name" value="Hist_deacetyl"/>
    <property type="match status" value="2"/>
</dbReference>
<sequence>MKVVYHDIFRLVYDYDPAAAKGRIDCIIDELHGAYEFIEPDPAQEADLLLVHQPGHIEYVKGNGTLYQVALFAAGGAIKAAELAYRGEPAFALVRPPGHHAGRNSCWGFCWFNNIAIAIEKLRRRGAVNKVLIVDIDLHFGDGTDNIYEDAPEVSYYHLYGIDGLRQCLSVYTDCDLVAVSAGFDMHMKDWGFILRTEDYKTIGKLIAGHARRFCGGKFFAVLEGGYNHQVLGKSVKALLEGFDAGR</sequence>
<gene>
    <name evidence="3" type="primary">aphA</name>
    <name evidence="3" type="ORF">Psch_02291</name>
</gene>
<dbReference type="InterPro" id="IPR023801">
    <property type="entry name" value="His_deacetylse_dom"/>
</dbReference>
<dbReference type="InterPro" id="IPR023696">
    <property type="entry name" value="Ureohydrolase_dom_sf"/>
</dbReference>
<name>A0A4Y7R9D0_9FIRM</name>
<dbReference type="InterPro" id="IPR000286">
    <property type="entry name" value="HDACs"/>
</dbReference>
<comment type="similarity">
    <text evidence="1">Belongs to the histone deacetylase family.</text>
</comment>
<dbReference type="InterPro" id="IPR037138">
    <property type="entry name" value="His_deacetylse_dom_sf"/>
</dbReference>
<dbReference type="GO" id="GO:0016787">
    <property type="term" value="F:hydrolase activity"/>
    <property type="evidence" value="ECO:0007669"/>
    <property type="project" value="UniProtKB-KW"/>
</dbReference>